<feature type="domain" description="Tubulin/FtsZ 2-layer sandwich" evidence="10">
    <location>
        <begin position="210"/>
        <end position="328"/>
    </location>
</feature>
<dbReference type="InterPro" id="IPR003008">
    <property type="entry name" value="Tubulin_FtsZ_GTPase"/>
</dbReference>
<dbReference type="InterPro" id="IPR024757">
    <property type="entry name" value="FtsZ_C"/>
</dbReference>
<evidence type="ECO:0000256" key="6">
    <source>
        <dbReference type="NCBIfam" id="TIGR00065"/>
    </source>
</evidence>
<dbReference type="Gene3D" id="3.40.50.1440">
    <property type="entry name" value="Tubulin/FtsZ, GTPase domain"/>
    <property type="match status" value="1"/>
</dbReference>
<keyword evidence="5 7" id="KW-0131">Cell cycle</keyword>
<evidence type="ECO:0000259" key="10">
    <source>
        <dbReference type="SMART" id="SM00865"/>
    </source>
</evidence>
<dbReference type="HAMAP" id="MF_00909">
    <property type="entry name" value="FtsZ"/>
    <property type="match status" value="1"/>
</dbReference>
<reference evidence="11 12" key="1">
    <citation type="submission" date="2023-06" db="EMBL/GenBank/DDBJ databases">
        <title>Altererythrobacter rubellus NBRC 112769 genome.</title>
        <authorList>
            <person name="Zhang K."/>
        </authorList>
    </citation>
    <scope>NUCLEOTIDE SEQUENCE [LARGE SCALE GENOMIC DNA]</scope>
    <source>
        <strain evidence="11 12">NBRC 112769</strain>
    </source>
</reference>
<feature type="binding site" evidence="5">
    <location>
        <position position="190"/>
    </location>
    <ligand>
        <name>GTP</name>
        <dbReference type="ChEBI" id="CHEBI:37565"/>
    </ligand>
</feature>
<evidence type="ECO:0000256" key="5">
    <source>
        <dbReference type="HAMAP-Rule" id="MF_00909"/>
    </source>
</evidence>
<dbReference type="PROSITE" id="PS01134">
    <property type="entry name" value="FTSZ_1"/>
    <property type="match status" value="1"/>
</dbReference>
<dbReference type="PRINTS" id="PR00423">
    <property type="entry name" value="CELLDVISFTSZ"/>
</dbReference>
<keyword evidence="12" id="KW-1185">Reference proteome</keyword>
<feature type="binding site" evidence="5">
    <location>
        <position position="146"/>
    </location>
    <ligand>
        <name>GTP</name>
        <dbReference type="ChEBI" id="CHEBI:37565"/>
    </ligand>
</feature>
<dbReference type="NCBIfam" id="TIGR00065">
    <property type="entry name" value="ftsZ"/>
    <property type="match status" value="1"/>
</dbReference>
<proteinExistence type="inferred from homology"/>
<feature type="compositionally biased region" description="Acidic residues" evidence="8">
    <location>
        <begin position="404"/>
        <end position="418"/>
    </location>
</feature>
<comment type="similarity">
    <text evidence="1 5 7">Belongs to the FtsZ family.</text>
</comment>
<dbReference type="Gene3D" id="3.30.1330.20">
    <property type="entry name" value="Tubulin/FtsZ, C-terminal domain"/>
    <property type="match status" value="1"/>
</dbReference>
<evidence type="ECO:0000313" key="11">
    <source>
        <dbReference type="EMBL" id="WIW95269.1"/>
    </source>
</evidence>
<feature type="compositionally biased region" description="Low complexity" evidence="8">
    <location>
        <begin position="494"/>
        <end position="504"/>
    </location>
</feature>
<dbReference type="GO" id="GO:0000917">
    <property type="term" value="P:division septum assembly"/>
    <property type="evidence" value="ECO:0007669"/>
    <property type="project" value="UniProtKB-KW"/>
</dbReference>
<dbReference type="Pfam" id="PF12327">
    <property type="entry name" value="FtsZ_C"/>
    <property type="match status" value="1"/>
</dbReference>
<dbReference type="PANTHER" id="PTHR30314">
    <property type="entry name" value="CELL DIVISION PROTEIN FTSZ-RELATED"/>
    <property type="match status" value="1"/>
</dbReference>
<dbReference type="InterPro" id="IPR000158">
    <property type="entry name" value="Cell_div_FtsZ"/>
</dbReference>
<comment type="subunit">
    <text evidence="5">Homodimer. Polymerizes to form a dynamic ring structure in a strictly GTP-dependent manner. Interacts directly with several other division proteins.</text>
</comment>
<feature type="compositionally biased region" description="Low complexity" evidence="8">
    <location>
        <begin position="475"/>
        <end position="486"/>
    </location>
</feature>
<dbReference type="InterPro" id="IPR008280">
    <property type="entry name" value="Tub_FtsZ_C"/>
</dbReference>
<dbReference type="InterPro" id="IPR018316">
    <property type="entry name" value="Tubulin/FtsZ_2-layer-sand-dom"/>
</dbReference>
<gene>
    <name evidence="5 11" type="primary">ftsZ</name>
    <name evidence="11" type="ORF">QQX03_09975</name>
</gene>
<dbReference type="SMART" id="SM00864">
    <property type="entry name" value="Tubulin"/>
    <property type="match status" value="1"/>
</dbReference>
<comment type="subcellular location">
    <subcellularLocation>
        <location evidence="5">Cytoplasm</location>
    </subcellularLocation>
    <text evidence="5">Assembles at midcell at the inner surface of the cytoplasmic membrane.</text>
</comment>
<dbReference type="GO" id="GO:0005737">
    <property type="term" value="C:cytoplasm"/>
    <property type="evidence" value="ECO:0007669"/>
    <property type="project" value="UniProtKB-SubCell"/>
</dbReference>
<keyword evidence="3 5" id="KW-0547">Nucleotide-binding</keyword>
<dbReference type="GO" id="GO:0003924">
    <property type="term" value="F:GTPase activity"/>
    <property type="evidence" value="ECO:0007669"/>
    <property type="project" value="UniProtKB-UniRule"/>
</dbReference>
<dbReference type="SUPFAM" id="SSF55307">
    <property type="entry name" value="Tubulin C-terminal domain-like"/>
    <property type="match status" value="1"/>
</dbReference>
<dbReference type="InterPro" id="IPR036525">
    <property type="entry name" value="Tubulin/FtsZ_GTPase_sf"/>
</dbReference>
<evidence type="ECO:0000313" key="12">
    <source>
        <dbReference type="Proteomes" id="UP001231445"/>
    </source>
</evidence>
<dbReference type="PANTHER" id="PTHR30314:SF3">
    <property type="entry name" value="MITOCHONDRIAL DIVISION PROTEIN FSZA"/>
    <property type="match status" value="1"/>
</dbReference>
<dbReference type="RefSeq" id="WP_285975584.1">
    <property type="nucleotide sequence ID" value="NZ_CP127221.1"/>
</dbReference>
<sequence>MSINIGPASSDELRPRITVVGIGGAGGNAIANMIESEIEGVDFICANTDAQALSMSKADGKIQLGPEITGGLGAGARPEVGKAAAEETVKEIEDALEGVNMVFIAAGMGGGTGTGAAPVIAEAARRKGVLTVGVVTKPFLFEGTRRMRAAEAGIDELQKHVDTLIVIPNQNLFLIAKAETTFKEAFQLADEVLQQGVRSITDLMVMPGLINLDFADVRSVMSEMGKAMMGTGEAEGESRALEAAERAIANPLLDGVSMQGAKGVIISIIGGEDMKLLEVDEAANHIRELVDEDANIIWGSAFNPDLDGKIRVSVVATGIDQSAISATTQSTPISLSASRPPKRPVIALSEEEPETVEEPIIDEPLELAMEAEPESELYGAAEEVEEAAPVVEPFDLTGMQVGDDMGESEEDDDVDDIVDPLAGMRNEDNDPYADDVADELAEEAPFDLTSEVSPEPSEGGEAAPASREGFGGDTSEAVSSGASGSSGSSGGRGAAPAAASAGGSTLFERMANLSRGASDSDSDEDGDEGGSSLSIPRFLGRQNNQ</sequence>
<organism evidence="11 12">
    <name type="scientific">Altererythrobacter rubellus</name>
    <dbReference type="NCBI Taxonomy" id="2173831"/>
    <lineage>
        <taxon>Bacteria</taxon>
        <taxon>Pseudomonadati</taxon>
        <taxon>Pseudomonadota</taxon>
        <taxon>Alphaproteobacteria</taxon>
        <taxon>Sphingomonadales</taxon>
        <taxon>Erythrobacteraceae</taxon>
        <taxon>Altererythrobacter</taxon>
    </lineage>
</organism>
<dbReference type="InterPro" id="IPR045061">
    <property type="entry name" value="FtsZ/CetZ"/>
</dbReference>
<feature type="binding site" evidence="5">
    <location>
        <begin position="111"/>
        <end position="113"/>
    </location>
    <ligand>
        <name>GTP</name>
        <dbReference type="ChEBI" id="CHEBI:37565"/>
    </ligand>
</feature>
<feature type="compositionally biased region" description="Low complexity" evidence="8">
    <location>
        <begin position="450"/>
        <end position="461"/>
    </location>
</feature>
<feature type="compositionally biased region" description="Acidic residues" evidence="8">
    <location>
        <begin position="429"/>
        <end position="445"/>
    </location>
</feature>
<dbReference type="KEGG" id="arue:QQX03_09975"/>
<evidence type="ECO:0000256" key="4">
    <source>
        <dbReference type="ARBA" id="ARBA00023134"/>
    </source>
</evidence>
<dbReference type="PROSITE" id="PS01135">
    <property type="entry name" value="FTSZ_2"/>
    <property type="match status" value="1"/>
</dbReference>
<dbReference type="FunFam" id="3.40.50.1440:FF:000001">
    <property type="entry name" value="Cell division protein FtsZ"/>
    <property type="match status" value="1"/>
</dbReference>
<dbReference type="EMBL" id="CP127221">
    <property type="protein sequence ID" value="WIW95269.1"/>
    <property type="molecule type" value="Genomic_DNA"/>
</dbReference>
<dbReference type="GO" id="GO:0051258">
    <property type="term" value="P:protein polymerization"/>
    <property type="evidence" value="ECO:0007669"/>
    <property type="project" value="UniProtKB-UniRule"/>
</dbReference>
<dbReference type="Pfam" id="PF00091">
    <property type="entry name" value="Tubulin"/>
    <property type="match status" value="1"/>
</dbReference>
<feature type="region of interest" description="Disordered" evidence="8">
    <location>
        <begin position="392"/>
        <end position="545"/>
    </location>
</feature>
<dbReference type="Proteomes" id="UP001231445">
    <property type="component" value="Chromosome"/>
</dbReference>
<feature type="domain" description="Tubulin/FtsZ GTPase" evidence="9">
    <location>
        <begin position="16"/>
        <end position="208"/>
    </location>
</feature>
<evidence type="ECO:0000259" key="9">
    <source>
        <dbReference type="SMART" id="SM00864"/>
    </source>
</evidence>
<evidence type="ECO:0000256" key="7">
    <source>
        <dbReference type="RuleBase" id="RU000631"/>
    </source>
</evidence>
<evidence type="ECO:0000256" key="2">
    <source>
        <dbReference type="ARBA" id="ARBA00022490"/>
    </source>
</evidence>
<evidence type="ECO:0000256" key="1">
    <source>
        <dbReference type="ARBA" id="ARBA00009690"/>
    </source>
</evidence>
<dbReference type="InterPro" id="IPR037103">
    <property type="entry name" value="Tubulin/FtsZ-like_C"/>
</dbReference>
<dbReference type="AlphaFoldDB" id="A0A9Y2B4M6"/>
<protein>
    <recommendedName>
        <fullName evidence="5 6">Cell division protein FtsZ</fullName>
    </recommendedName>
</protein>
<feature type="binding site" evidence="5">
    <location>
        <position position="142"/>
    </location>
    <ligand>
        <name>GTP</name>
        <dbReference type="ChEBI" id="CHEBI:37565"/>
    </ligand>
</feature>
<dbReference type="FunFam" id="3.30.1330.20:FF:000011">
    <property type="entry name" value="Cell division protein FtsZ"/>
    <property type="match status" value="1"/>
</dbReference>
<dbReference type="SMART" id="SM00865">
    <property type="entry name" value="Tubulin_C"/>
    <property type="match status" value="1"/>
</dbReference>
<accession>A0A9Y2B4M6</accession>
<dbReference type="InterPro" id="IPR020805">
    <property type="entry name" value="Cell_div_FtsZ_CS"/>
</dbReference>
<keyword evidence="5 7" id="KW-0717">Septation</keyword>
<evidence type="ECO:0000256" key="8">
    <source>
        <dbReference type="SAM" id="MobiDB-lite"/>
    </source>
</evidence>
<dbReference type="GO" id="GO:0043093">
    <property type="term" value="P:FtsZ-dependent cytokinesis"/>
    <property type="evidence" value="ECO:0007669"/>
    <property type="project" value="UniProtKB-UniRule"/>
</dbReference>
<keyword evidence="5 7" id="KW-0132">Cell division</keyword>
<comment type="function">
    <text evidence="5 7">Essential cell division protein that forms a contractile ring structure (Z ring) at the future cell division site. The regulation of the ring assembly controls the timing and the location of cell division. One of the functions of the FtsZ ring is to recruit other cell division proteins to the septum to produce a new cell wall between the dividing cells. Binds GTP and shows GTPase activity.</text>
</comment>
<keyword evidence="4 5" id="KW-0342">GTP-binding</keyword>
<evidence type="ECO:0000256" key="3">
    <source>
        <dbReference type="ARBA" id="ARBA00022741"/>
    </source>
</evidence>
<feature type="binding site" evidence="5">
    <location>
        <begin position="24"/>
        <end position="28"/>
    </location>
    <ligand>
        <name>GTP</name>
        <dbReference type="ChEBI" id="CHEBI:37565"/>
    </ligand>
</feature>
<name>A0A9Y2B4M6_9SPHN</name>
<dbReference type="CDD" id="cd02201">
    <property type="entry name" value="FtsZ_type1"/>
    <property type="match status" value="1"/>
</dbReference>
<dbReference type="GO" id="GO:0032153">
    <property type="term" value="C:cell division site"/>
    <property type="evidence" value="ECO:0007669"/>
    <property type="project" value="UniProtKB-UniRule"/>
</dbReference>
<dbReference type="SUPFAM" id="SSF52490">
    <property type="entry name" value="Tubulin nucleotide-binding domain-like"/>
    <property type="match status" value="1"/>
</dbReference>
<keyword evidence="2 5" id="KW-0963">Cytoplasm</keyword>
<dbReference type="GO" id="GO:0005525">
    <property type="term" value="F:GTP binding"/>
    <property type="evidence" value="ECO:0007669"/>
    <property type="project" value="UniProtKB-UniRule"/>
</dbReference>